<evidence type="ECO:0000256" key="1">
    <source>
        <dbReference type="ARBA" id="ARBA00005964"/>
    </source>
</evidence>
<dbReference type="AlphaFoldDB" id="A0A9P8JXN2"/>
<accession>A0A9P8JXN2</accession>
<protein>
    <submittedName>
        <fullName evidence="5">Carboxylesterase</fullName>
    </submittedName>
</protein>
<keyword evidence="6" id="KW-1185">Reference proteome</keyword>
<dbReference type="InterPro" id="IPR019826">
    <property type="entry name" value="Carboxylesterase_B_AS"/>
</dbReference>
<dbReference type="Pfam" id="PF00135">
    <property type="entry name" value="COesterase"/>
    <property type="match status" value="1"/>
</dbReference>
<dbReference type="PANTHER" id="PTHR43142">
    <property type="entry name" value="CARBOXYLIC ESTER HYDROLASE"/>
    <property type="match status" value="1"/>
</dbReference>
<dbReference type="PROSITE" id="PS00122">
    <property type="entry name" value="CARBOXYLESTERASE_B_1"/>
    <property type="match status" value="1"/>
</dbReference>
<dbReference type="GO" id="GO:0016787">
    <property type="term" value="F:hydrolase activity"/>
    <property type="evidence" value="ECO:0007669"/>
    <property type="project" value="UniProtKB-KW"/>
</dbReference>
<feature type="region of interest" description="Disordered" evidence="3">
    <location>
        <begin position="747"/>
        <end position="772"/>
    </location>
</feature>
<name>A0A9P8JXN2_AURME</name>
<feature type="compositionally biased region" description="Basic residues" evidence="3">
    <location>
        <begin position="641"/>
        <end position="654"/>
    </location>
</feature>
<dbReference type="InterPro" id="IPR002018">
    <property type="entry name" value="CarbesteraseB"/>
</dbReference>
<evidence type="ECO:0000259" key="4">
    <source>
        <dbReference type="Pfam" id="PF00135"/>
    </source>
</evidence>
<dbReference type="EMBL" id="JAHFXS010000518">
    <property type="protein sequence ID" value="KAG9984223.1"/>
    <property type="molecule type" value="Genomic_DNA"/>
</dbReference>
<evidence type="ECO:0000313" key="6">
    <source>
        <dbReference type="Proteomes" id="UP000729357"/>
    </source>
</evidence>
<comment type="similarity">
    <text evidence="1">Belongs to the type-B carboxylesterase/lipase family.</text>
</comment>
<feature type="non-terminal residue" evidence="5">
    <location>
        <position position="772"/>
    </location>
</feature>
<dbReference type="InterPro" id="IPR029058">
    <property type="entry name" value="AB_hydrolase_fold"/>
</dbReference>
<proteinExistence type="inferred from homology"/>
<dbReference type="Proteomes" id="UP000729357">
    <property type="component" value="Unassembled WGS sequence"/>
</dbReference>
<organism evidence="5 6">
    <name type="scientific">Aureobasidium melanogenum</name>
    <name type="common">Aureobasidium pullulans var. melanogenum</name>
    <dbReference type="NCBI Taxonomy" id="46634"/>
    <lineage>
        <taxon>Eukaryota</taxon>
        <taxon>Fungi</taxon>
        <taxon>Dikarya</taxon>
        <taxon>Ascomycota</taxon>
        <taxon>Pezizomycotina</taxon>
        <taxon>Dothideomycetes</taxon>
        <taxon>Dothideomycetidae</taxon>
        <taxon>Dothideales</taxon>
        <taxon>Saccotheciaceae</taxon>
        <taxon>Aureobasidium</taxon>
    </lineage>
</organism>
<dbReference type="SUPFAM" id="SSF53474">
    <property type="entry name" value="alpha/beta-Hydrolases"/>
    <property type="match status" value="1"/>
</dbReference>
<feature type="domain" description="Carboxylesterase type B" evidence="4">
    <location>
        <begin position="16"/>
        <end position="491"/>
    </location>
</feature>
<evidence type="ECO:0000256" key="2">
    <source>
        <dbReference type="ARBA" id="ARBA00022801"/>
    </source>
</evidence>
<evidence type="ECO:0000313" key="5">
    <source>
        <dbReference type="EMBL" id="KAG9984223.1"/>
    </source>
</evidence>
<gene>
    <name evidence="5" type="ORF">KCU98_g5568</name>
</gene>
<keyword evidence="2" id="KW-0378">Hydrolase</keyword>
<feature type="compositionally biased region" description="Low complexity" evidence="3">
    <location>
        <begin position="660"/>
        <end position="700"/>
    </location>
</feature>
<feature type="compositionally biased region" description="Basic and acidic residues" evidence="3">
    <location>
        <begin position="631"/>
        <end position="640"/>
    </location>
</feature>
<dbReference type="Gene3D" id="3.40.50.1820">
    <property type="entry name" value="alpha/beta hydrolase"/>
    <property type="match status" value="1"/>
</dbReference>
<reference evidence="5" key="2">
    <citation type="submission" date="2021-08" db="EMBL/GenBank/DDBJ databases">
        <authorList>
            <person name="Gostincar C."/>
            <person name="Sun X."/>
            <person name="Song Z."/>
            <person name="Gunde-Cimerman N."/>
        </authorList>
    </citation>
    <scope>NUCLEOTIDE SEQUENCE</scope>
    <source>
        <strain evidence="5">EXF-9298</strain>
    </source>
</reference>
<dbReference type="PANTHER" id="PTHR43142:SF4">
    <property type="entry name" value="CARBOXYLIC ESTER HYDROLASE"/>
    <property type="match status" value="1"/>
</dbReference>
<comment type="caution">
    <text evidence="5">The sequence shown here is derived from an EMBL/GenBank/DDBJ whole genome shotgun (WGS) entry which is preliminary data.</text>
</comment>
<evidence type="ECO:0000256" key="3">
    <source>
        <dbReference type="SAM" id="MobiDB-lite"/>
    </source>
</evidence>
<feature type="compositionally biased region" description="Low complexity" evidence="3">
    <location>
        <begin position="614"/>
        <end position="627"/>
    </location>
</feature>
<sequence>MAKFSTSPYQLNLGELGCIEGLNVTKESSSDTLCHYFGGIPYAYPVERFRAPRPLPLSHRYGTEDKPAKFAGQVGICPQPGFIGLPNPDIWNEDCHQLNIWMPSGDRPAEGWPVFFYLFGGWLQFGDPNMGPGALAELLSETAFKAIVVMPGYRVNAFGFLAGKELEDEARANGETYSNFGFWDQRTALEWVHDRIVSFGGNKDNITVAGYSAGSYSTFQQLAYDVHLPQRSSIIKRVCMFSNGPGLKPRSTESRQKQFDELLSWLDIPLSLSAEEKLSRLRKVPARQLVAVQSSMKLHEFRPVLDGSFVSENLIDSINDGSFAKRLKDRGIKLLNGEVRDEHYLYGAWRTPDWSYDAVYERLVADYPESKVKKLMELRVPDKKLPAFAEDWPDLFGRLYADVQVHDLERGFANHLAKGGFTIGKDLLRYRIEWRAKCADYIAPPEWKVTHSTDRAIWFWGGGIGQGLTADEKKVLKDLNAVFSRFVNGEDVQWSEQGLKMMCRLNSAGQMDMWEDDRWERGLEGWEAMNGSYAPIPDMYTNNLIQGNDKSTSPASMNDHENTSSMRVKRLAYQSENAPFGLWTRPSPVDDPIFAPCYMPYGESSPPIKSGSATEQITTDQTTTVESVETDVLKPWEKGSKSGKKIKRGPKVRVGRTLASDVVSNNMSSNRSSDSCFENGSSGSSNNKPSTTTTSTQSSSQNLLASHTGRYPVLDVAQHAGRPIAPLLPHPGPYQIIHPDTAQAAIAMSRKRKHDRVENEAPVPSAKMHRRE</sequence>
<feature type="region of interest" description="Disordered" evidence="3">
    <location>
        <begin position="605"/>
        <end position="703"/>
    </location>
</feature>
<reference evidence="5" key="1">
    <citation type="journal article" date="2021" name="J Fungi (Basel)">
        <title>Virulence traits and population genomics of the black yeast Aureobasidium melanogenum.</title>
        <authorList>
            <person name="Cernosa A."/>
            <person name="Sun X."/>
            <person name="Gostincar C."/>
            <person name="Fang C."/>
            <person name="Gunde-Cimerman N."/>
            <person name="Song Z."/>
        </authorList>
    </citation>
    <scope>NUCLEOTIDE SEQUENCE</scope>
    <source>
        <strain evidence="5">EXF-9298</strain>
    </source>
</reference>